<gene>
    <name evidence="1" type="ORF">O3W52_27165</name>
</gene>
<dbReference type="EMBL" id="JAPVOI010000005">
    <property type="protein sequence ID" value="MCZ4093509.1"/>
    <property type="molecule type" value="Genomic_DNA"/>
</dbReference>
<evidence type="ECO:0000313" key="1">
    <source>
        <dbReference type="EMBL" id="MCZ4093509.1"/>
    </source>
</evidence>
<dbReference type="Proteomes" id="UP001079430">
    <property type="component" value="Unassembled WGS sequence"/>
</dbReference>
<accession>A0ABT4KNL9</accession>
<evidence type="ECO:0000313" key="2">
    <source>
        <dbReference type="Proteomes" id="UP001079430"/>
    </source>
</evidence>
<organism evidence="1 2">
    <name type="scientific">Sinorhizobium psoraleae</name>
    <dbReference type="NCBI Taxonomy" id="520838"/>
    <lineage>
        <taxon>Bacteria</taxon>
        <taxon>Pseudomonadati</taxon>
        <taxon>Pseudomonadota</taxon>
        <taxon>Alphaproteobacteria</taxon>
        <taxon>Hyphomicrobiales</taxon>
        <taxon>Rhizobiaceae</taxon>
        <taxon>Sinorhizobium/Ensifer group</taxon>
        <taxon>Sinorhizobium</taxon>
    </lineage>
</organism>
<reference evidence="1" key="1">
    <citation type="submission" date="2022-10" db="EMBL/GenBank/DDBJ databases">
        <title>Whole genome sequencing of three plant growth promoting bacteria isolated from Vachellia tortilis subsp. raddiana in Morocco.</title>
        <authorList>
            <person name="Hnini M."/>
            <person name="Zouagui R."/>
            <person name="Zouagui H."/>
            <person name="Chemao Elfihri M.-W."/>
            <person name="Ibrahimi A."/>
            <person name="Sbabou L."/>
            <person name="Aurag J."/>
        </authorList>
    </citation>
    <scope>NUCLEOTIDE SEQUENCE</scope>
    <source>
        <strain evidence="1">LMR678</strain>
    </source>
</reference>
<dbReference type="RefSeq" id="WP_269285285.1">
    <property type="nucleotide sequence ID" value="NZ_JAPVOI010000005.1"/>
</dbReference>
<sequence length="212" mass="22619">MRSTVRQEGARALDDARLRRSVLLSARAEDFVFGADGPDAALCRRMAALPRMQARLFERIADLAGDPADCTGDLRQFLLLSPDARNEAALRAGLTYHLNAFGPALSRTVLEALSAAFGSQAVRFALAHAGLSPSSFVPLDPAQDESRRLVLADGCRILALWLRSLRLADAWQLAWGDLNAASLTLVRPAACAIGAAVASAMAADREHADARA</sequence>
<name>A0ABT4KNL9_9HYPH</name>
<protein>
    <submittedName>
        <fullName evidence="1">Uncharacterized protein</fullName>
    </submittedName>
</protein>
<keyword evidence="2" id="KW-1185">Reference proteome</keyword>
<proteinExistence type="predicted"/>
<comment type="caution">
    <text evidence="1">The sequence shown here is derived from an EMBL/GenBank/DDBJ whole genome shotgun (WGS) entry which is preliminary data.</text>
</comment>